<dbReference type="AlphaFoldDB" id="A0A1Z4BYM4"/>
<organism evidence="1 3">
    <name type="scientific">Methylovulum psychrotolerans</name>
    <dbReference type="NCBI Taxonomy" id="1704499"/>
    <lineage>
        <taxon>Bacteria</taxon>
        <taxon>Pseudomonadati</taxon>
        <taxon>Pseudomonadota</taxon>
        <taxon>Gammaproteobacteria</taxon>
        <taxon>Methylococcales</taxon>
        <taxon>Methylococcaceae</taxon>
        <taxon>Methylovulum</taxon>
    </lineage>
</organism>
<sequence>MKVARKTMGVLALAVLAACSGDDPRYHNTEMLERPPVLITHKTAAEQVAVDADVTAAPATEAELAVVKDDSIVPKAKHKKGLKDDVYVTASKPPVLNIKQPLGIAWDTLKLALTQSEIKVTDAVRDKGLFFVSYNPKSLLGAVASLVIKEEKQVIYVISVEPNGQETRVSVKKASEAEQSSELDARNIDQDAADDAEALLYQLFETLHDDLKMI</sequence>
<dbReference type="Proteomes" id="UP000237423">
    <property type="component" value="Unassembled WGS sequence"/>
</dbReference>
<evidence type="ECO:0000313" key="3">
    <source>
        <dbReference type="Proteomes" id="UP000197019"/>
    </source>
</evidence>
<gene>
    <name evidence="2" type="ORF">AADEFJLK_03416</name>
    <name evidence="1" type="ORF">CEK71_09775</name>
</gene>
<proteinExistence type="predicted"/>
<name>A0A1Z4BYM4_9GAMM</name>
<reference evidence="2 4" key="2">
    <citation type="submission" date="2017-11" db="EMBL/GenBank/DDBJ databases">
        <title>Draft Genome Sequence of Methylobacter psychrotolerans Sph1T, an Obligate Methanotroph from Low-Temperature Environments.</title>
        <authorList>
            <person name="Oshkin I.Y."/>
            <person name="Miroshnikov K."/>
            <person name="Belova S.E."/>
            <person name="Korzhenkov A."/>
            <person name="Toshchakov S.V."/>
            <person name="Dedysh S.N."/>
        </authorList>
    </citation>
    <scope>NUCLEOTIDE SEQUENCE [LARGE SCALE GENOMIC DNA]</scope>
    <source>
        <strain evidence="2 4">Sph1</strain>
    </source>
</reference>
<dbReference type="Pfam" id="PF06804">
    <property type="entry name" value="Lipoprotein_18"/>
    <property type="match status" value="1"/>
</dbReference>
<dbReference type="Proteomes" id="UP000197019">
    <property type="component" value="Chromosome"/>
</dbReference>
<dbReference type="PROSITE" id="PS51257">
    <property type="entry name" value="PROKAR_LIPOPROTEIN"/>
    <property type="match status" value="1"/>
</dbReference>
<accession>A0A1Z4BYM4</accession>
<dbReference type="EMBL" id="CP022129">
    <property type="protein sequence ID" value="ASF46343.1"/>
    <property type="molecule type" value="Genomic_DNA"/>
</dbReference>
<protein>
    <submittedName>
        <fullName evidence="2">Outer membrane protein assembly factor BamC</fullName>
    </submittedName>
</protein>
<dbReference type="InterPro" id="IPR042268">
    <property type="entry name" value="BamC_C"/>
</dbReference>
<dbReference type="KEGG" id="mpsy:CEK71_09775"/>
<dbReference type="EMBL" id="PGFZ01000008">
    <property type="protein sequence ID" value="POZ50944.1"/>
    <property type="molecule type" value="Genomic_DNA"/>
</dbReference>
<evidence type="ECO:0000313" key="4">
    <source>
        <dbReference type="Proteomes" id="UP000237423"/>
    </source>
</evidence>
<evidence type="ECO:0000313" key="2">
    <source>
        <dbReference type="EMBL" id="POZ50944.1"/>
    </source>
</evidence>
<dbReference type="Gene3D" id="3.30.310.170">
    <property type="entry name" value="Outer membrane protein assembly factor BamC"/>
    <property type="match status" value="1"/>
</dbReference>
<dbReference type="InterPro" id="IPR010653">
    <property type="entry name" value="NlpB/DapX"/>
</dbReference>
<reference evidence="1 3" key="1">
    <citation type="submission" date="2017-06" db="EMBL/GenBank/DDBJ databases">
        <title>Genome Sequencing of the methanotroph Methylovulum psychrotolerants str. HV10-M2 isolated from a high-altitude environment.</title>
        <authorList>
            <person name="Mateos-Rivera A."/>
        </authorList>
    </citation>
    <scope>NUCLEOTIDE SEQUENCE [LARGE SCALE GENOMIC DNA]</scope>
    <source>
        <strain evidence="1 3">HV10_M2</strain>
    </source>
</reference>
<evidence type="ECO:0000313" key="1">
    <source>
        <dbReference type="EMBL" id="ASF46343.1"/>
    </source>
</evidence>
<dbReference type="RefSeq" id="WP_088619215.1">
    <property type="nucleotide sequence ID" value="NZ_CP022129.1"/>
</dbReference>
<keyword evidence="3" id="KW-1185">Reference proteome</keyword>